<proteinExistence type="predicted"/>
<reference evidence="2 3" key="1">
    <citation type="journal article" date="2009" name="J. Bacteriol.">
        <title>Draft genome sequence of the extremely acidophilic bacterium Acidithiobacillus caldus ATCC 51756 reveals metabolic versatility in the genus Acidithiobacillus.</title>
        <authorList>
            <person name="Valdes J."/>
            <person name="Quatrini R."/>
            <person name="Hallberg K."/>
            <person name="Dopson M."/>
            <person name="Valenzuela P.D."/>
            <person name="Holmes D.S."/>
        </authorList>
    </citation>
    <scope>NUCLEOTIDE SEQUENCE [LARGE SCALE GENOMIC DNA]</scope>
    <source>
        <strain evidence="3">ATCC 51756 / DSM 8584 / KU</strain>
    </source>
</reference>
<dbReference type="EMBL" id="CP005986">
    <property type="protein sequence ID" value="AIA54305.1"/>
    <property type="molecule type" value="Genomic_DNA"/>
</dbReference>
<accession>A0A059ZRN4</accession>
<keyword evidence="1" id="KW-0812">Transmembrane</keyword>
<evidence type="ECO:0000313" key="3">
    <source>
        <dbReference type="Proteomes" id="UP000005522"/>
    </source>
</evidence>
<dbReference type="AlphaFoldDB" id="A0A059ZRN4"/>
<dbReference type="eggNOG" id="ENOG50300UW">
    <property type="taxonomic scope" value="Bacteria"/>
</dbReference>
<protein>
    <submittedName>
        <fullName evidence="2">Uncharacterized protein</fullName>
    </submittedName>
</protein>
<evidence type="ECO:0000256" key="1">
    <source>
        <dbReference type="SAM" id="Phobius"/>
    </source>
</evidence>
<evidence type="ECO:0000313" key="2">
    <source>
        <dbReference type="EMBL" id="AIA54305.1"/>
    </source>
</evidence>
<sequence>MSAPSPRARRRFAWILLGIIAAYGIGAIALSVHIIHRQAAVRTELTMALENLDRLHQLVAVSAPGERAAVDAAWADRRALLLPSAKVAAKLEDSLLQEWRDAFPHAACGMPGSPFQTQLPRAHAARACHILVERQGAEIRVQAYDTQGLPMDNFYEFLYPYPPASRSEPEPSVPLYPLLRGLLERHGP</sequence>
<keyword evidence="1" id="KW-0472">Membrane</keyword>
<dbReference type="GeneID" id="92930431"/>
<feature type="transmembrane region" description="Helical" evidence="1">
    <location>
        <begin position="12"/>
        <end position="35"/>
    </location>
</feature>
<dbReference type="HOGENOM" id="CLU_1583020_0_0_6"/>
<gene>
    <name evidence="2" type="ORF">Acaty_c0415</name>
</gene>
<organism evidence="2 3">
    <name type="scientific">Acidithiobacillus caldus (strain ATCC 51756 / DSM 8584 / KU)</name>
    <dbReference type="NCBI Taxonomy" id="637389"/>
    <lineage>
        <taxon>Bacteria</taxon>
        <taxon>Pseudomonadati</taxon>
        <taxon>Pseudomonadota</taxon>
        <taxon>Acidithiobacillia</taxon>
        <taxon>Acidithiobacillales</taxon>
        <taxon>Acidithiobacillaceae</taxon>
        <taxon>Acidithiobacillus</taxon>
    </lineage>
</organism>
<dbReference type="KEGG" id="acz:Acaty_c0415"/>
<keyword evidence="1" id="KW-1133">Transmembrane helix</keyword>
<name>A0A059ZRN4_ACICK</name>
<dbReference type="RefSeq" id="WP_004870491.1">
    <property type="nucleotide sequence ID" value="NZ_CP005986.1"/>
</dbReference>
<dbReference type="Proteomes" id="UP000005522">
    <property type="component" value="Chromosome"/>
</dbReference>